<organism evidence="6">
    <name type="scientific">Arthrobacter saudimassiliensis</name>
    <dbReference type="NCBI Taxonomy" id="1461584"/>
    <lineage>
        <taxon>Bacteria</taxon>
        <taxon>Bacillati</taxon>
        <taxon>Actinomycetota</taxon>
        <taxon>Actinomycetes</taxon>
        <taxon>Micrococcales</taxon>
        <taxon>Micrococcaceae</taxon>
        <taxon>Arthrobacter</taxon>
    </lineage>
</organism>
<proteinExistence type="predicted"/>
<dbReference type="InterPro" id="IPR036390">
    <property type="entry name" value="WH_DNA-bd_sf"/>
</dbReference>
<keyword evidence="3" id="KW-0804">Transcription</keyword>
<dbReference type="PATRIC" id="fig|1461584.3.peg.2709"/>
<evidence type="ECO:0000259" key="5">
    <source>
        <dbReference type="PROSITE" id="PS50987"/>
    </source>
</evidence>
<feature type="domain" description="HTH arsR-type" evidence="5">
    <location>
        <begin position="28"/>
        <end position="121"/>
    </location>
</feature>
<gene>
    <name evidence="6" type="primary">arsR</name>
    <name evidence="6" type="ORF">BN1051_02737</name>
</gene>
<feature type="region of interest" description="Disordered" evidence="4">
    <location>
        <begin position="1"/>
        <end position="27"/>
    </location>
</feature>
<dbReference type="InterPro" id="IPR018334">
    <property type="entry name" value="ArsR_HTH"/>
</dbReference>
<evidence type="ECO:0000256" key="4">
    <source>
        <dbReference type="SAM" id="MobiDB-lite"/>
    </source>
</evidence>
<keyword evidence="1" id="KW-0805">Transcription regulation</keyword>
<dbReference type="CDD" id="cd00090">
    <property type="entry name" value="HTH_ARSR"/>
    <property type="match status" value="1"/>
</dbReference>
<evidence type="ECO:0000313" key="6">
    <source>
        <dbReference type="EMBL" id="CEA09368.1"/>
    </source>
</evidence>
<evidence type="ECO:0000256" key="3">
    <source>
        <dbReference type="ARBA" id="ARBA00023163"/>
    </source>
</evidence>
<dbReference type="InterPro" id="IPR011991">
    <property type="entry name" value="ArsR-like_HTH"/>
</dbReference>
<dbReference type="SMART" id="SM00418">
    <property type="entry name" value="HTH_ARSR"/>
    <property type="match status" value="1"/>
</dbReference>
<accession>A0A078MQ67</accession>
<dbReference type="GO" id="GO:0003677">
    <property type="term" value="F:DNA binding"/>
    <property type="evidence" value="ECO:0007669"/>
    <property type="project" value="UniProtKB-KW"/>
</dbReference>
<protein>
    <submittedName>
        <fullName evidence="6">Arsenical resistance operon repressor</fullName>
    </submittedName>
</protein>
<dbReference type="PANTHER" id="PTHR33154:SF18">
    <property type="entry name" value="ARSENICAL RESISTANCE OPERON REPRESSOR"/>
    <property type="match status" value="1"/>
</dbReference>
<dbReference type="EMBL" id="LN483072">
    <property type="protein sequence ID" value="CEA09368.1"/>
    <property type="molecule type" value="Genomic_DNA"/>
</dbReference>
<dbReference type="InterPro" id="IPR051081">
    <property type="entry name" value="HTH_MetalResp_TranReg"/>
</dbReference>
<dbReference type="InterPro" id="IPR036388">
    <property type="entry name" value="WH-like_DNA-bd_sf"/>
</dbReference>
<dbReference type="PANTHER" id="PTHR33154">
    <property type="entry name" value="TRANSCRIPTIONAL REGULATOR, ARSR FAMILY"/>
    <property type="match status" value="1"/>
</dbReference>
<dbReference type="GO" id="GO:0003700">
    <property type="term" value="F:DNA-binding transcription factor activity"/>
    <property type="evidence" value="ECO:0007669"/>
    <property type="project" value="InterPro"/>
</dbReference>
<dbReference type="PROSITE" id="PS50987">
    <property type="entry name" value="HTH_ARSR_2"/>
    <property type="match status" value="1"/>
</dbReference>
<name>A0A078MQ67_9MICC</name>
<evidence type="ECO:0000256" key="2">
    <source>
        <dbReference type="ARBA" id="ARBA00023125"/>
    </source>
</evidence>
<dbReference type="PROSITE" id="PS00846">
    <property type="entry name" value="HTH_ARSR_1"/>
    <property type="match status" value="1"/>
</dbReference>
<dbReference type="Pfam" id="PF01022">
    <property type="entry name" value="HTH_5"/>
    <property type="match status" value="1"/>
</dbReference>
<dbReference type="PRINTS" id="PR00778">
    <property type="entry name" value="HTHARSR"/>
</dbReference>
<evidence type="ECO:0000256" key="1">
    <source>
        <dbReference type="ARBA" id="ARBA00023015"/>
    </source>
</evidence>
<dbReference type="Gene3D" id="1.10.10.10">
    <property type="entry name" value="Winged helix-like DNA-binding domain superfamily/Winged helix DNA-binding domain"/>
    <property type="match status" value="1"/>
</dbReference>
<dbReference type="AlphaFoldDB" id="A0A078MQ67"/>
<sequence length="121" mass="13086">MTAISPARASERPAPGDPDLGAPLGPPLQEEDAVRLAQVLKAVADPTRLRLLSIIRRQPDGEACVCDLTGPVRLSQPTVSHHLKILVEAGLLTREKRGVWAYYSVVPGSLEELADAFQLDR</sequence>
<keyword evidence="2" id="KW-0238">DNA-binding</keyword>
<dbReference type="SUPFAM" id="SSF46785">
    <property type="entry name" value="Winged helix' DNA-binding domain"/>
    <property type="match status" value="1"/>
</dbReference>
<reference evidence="6" key="1">
    <citation type="submission" date="2014-07" db="EMBL/GenBank/DDBJ databases">
        <authorList>
            <person name="Urmite Genomes Urmite Genomes"/>
        </authorList>
    </citation>
    <scope>NUCLEOTIDE SEQUENCE</scope>
    <source>
        <strain evidence="6">11W110_air</strain>
    </source>
</reference>
<dbReference type="NCBIfam" id="NF033788">
    <property type="entry name" value="HTH_metalloreg"/>
    <property type="match status" value="1"/>
</dbReference>
<dbReference type="InterPro" id="IPR001845">
    <property type="entry name" value="HTH_ArsR_DNA-bd_dom"/>
</dbReference>